<dbReference type="AlphaFoldDB" id="A0A1Z5KRT5"/>
<organism evidence="4 5">
    <name type="scientific">Fistulifera solaris</name>
    <name type="common">Oleaginous diatom</name>
    <dbReference type="NCBI Taxonomy" id="1519565"/>
    <lineage>
        <taxon>Eukaryota</taxon>
        <taxon>Sar</taxon>
        <taxon>Stramenopiles</taxon>
        <taxon>Ochrophyta</taxon>
        <taxon>Bacillariophyta</taxon>
        <taxon>Bacillariophyceae</taxon>
        <taxon>Bacillariophycidae</taxon>
        <taxon>Naviculales</taxon>
        <taxon>Naviculaceae</taxon>
        <taxon>Fistulifera</taxon>
    </lineage>
</organism>
<dbReference type="PANTHER" id="PTHR45985:SF3">
    <property type="entry name" value="CHITIN DEACETYLASE-LIKE 4"/>
    <property type="match status" value="1"/>
</dbReference>
<dbReference type="OrthoDB" id="504708at2759"/>
<feature type="chain" id="PRO_5013120170" description="NodB homology domain-containing protein" evidence="2">
    <location>
        <begin position="17"/>
        <end position="638"/>
    </location>
</feature>
<dbReference type="EMBL" id="BDSP01000281">
    <property type="protein sequence ID" value="GAX28815.1"/>
    <property type="molecule type" value="Genomic_DNA"/>
</dbReference>
<dbReference type="GO" id="GO:0016810">
    <property type="term" value="F:hydrolase activity, acting on carbon-nitrogen (but not peptide) bonds"/>
    <property type="evidence" value="ECO:0007669"/>
    <property type="project" value="InterPro"/>
</dbReference>
<dbReference type="Gene3D" id="3.20.20.370">
    <property type="entry name" value="Glycoside hydrolase/deacetylase"/>
    <property type="match status" value="1"/>
</dbReference>
<dbReference type="InterPro" id="IPR011330">
    <property type="entry name" value="Glyco_hydro/deAcase_b/a-brl"/>
</dbReference>
<evidence type="ECO:0000259" key="3">
    <source>
        <dbReference type="Pfam" id="PF01522"/>
    </source>
</evidence>
<evidence type="ECO:0000313" key="5">
    <source>
        <dbReference type="Proteomes" id="UP000198406"/>
    </source>
</evidence>
<dbReference type="InParanoid" id="A0A1Z5KRT5"/>
<dbReference type="Pfam" id="PF01522">
    <property type="entry name" value="Polysacc_deac_1"/>
    <property type="match status" value="1"/>
</dbReference>
<dbReference type="InterPro" id="IPR002509">
    <property type="entry name" value="NODB_dom"/>
</dbReference>
<evidence type="ECO:0000256" key="2">
    <source>
        <dbReference type="SAM" id="SignalP"/>
    </source>
</evidence>
<feature type="domain" description="NodB homology" evidence="3">
    <location>
        <begin position="73"/>
        <end position="159"/>
    </location>
</feature>
<feature type="region of interest" description="Disordered" evidence="1">
    <location>
        <begin position="459"/>
        <end position="522"/>
    </location>
</feature>
<dbReference type="GO" id="GO:0005975">
    <property type="term" value="P:carbohydrate metabolic process"/>
    <property type="evidence" value="ECO:0007669"/>
    <property type="project" value="InterPro"/>
</dbReference>
<sequence length="638" mass="67419">MGFKFSLQLLILGCFAQVFYKPIAFWCSVDKNSISLYSASVKTITGSNDAITPFASFLFSKIAKTKDPHTGCNLKATFYVSIEGTNTKCEYVQGLRQGGHEIGTHTLNHIALPDIAQIKGAVDWLSTECGVPAEEMRGFRTPFLNWDDSTLQNLHQLGFLYDSSIGPVDHTANQRGRNHTWPFTLEQPNIDQFQTVKPSVQISPAPGLWEIPMWSLYDANNQAEIPMDYPNPKGGNAVIADLIHPNFLKRYNGNRAPLGLFFHASWLVANGEVFAAWIQEIMDTYEDVFFVTSYEILQWMQNPVPASQYVQSCPEQKLCFAPRDTGCLFGKFNGQTCQCDCTAPYCRGPDGACTEYVNCPVGPTAPTSPAASPVSSPLPPYSGSGCCSGSFKDCDAKWCGETEAACKSCGVDFTWLSNGPLSNCNPRTWGCSKDTDCCNGLKCSGSSCVPGTRSPASSPASSPITSPASSPASSPVTSPASAPAGSPVTSPASAPAGSPVTSPASAPAGSPVTSPASSPVESSPVASSPTGCCSSSFKNCDASWCGTTEATCNSCDGDFIWLANGALTNCNAVTWGCQTDRDCCNGLKCKGNSCTVGVSSPTPANPPVSKPVSAPVSPPTTPLFGACKAGRRTRGGRS</sequence>
<dbReference type="InterPro" id="IPR052740">
    <property type="entry name" value="CE4"/>
</dbReference>
<accession>A0A1Z5KRT5</accession>
<feature type="region of interest" description="Disordered" evidence="1">
    <location>
        <begin position="601"/>
        <end position="623"/>
    </location>
</feature>
<keyword evidence="2" id="KW-0732">Signal</keyword>
<keyword evidence="5" id="KW-1185">Reference proteome</keyword>
<proteinExistence type="predicted"/>
<evidence type="ECO:0000313" key="4">
    <source>
        <dbReference type="EMBL" id="GAX28815.1"/>
    </source>
</evidence>
<feature type="signal peptide" evidence="2">
    <location>
        <begin position="1"/>
        <end position="16"/>
    </location>
</feature>
<reference evidence="4 5" key="1">
    <citation type="journal article" date="2015" name="Plant Cell">
        <title>Oil accumulation by the oleaginous diatom Fistulifera solaris as revealed by the genome and transcriptome.</title>
        <authorList>
            <person name="Tanaka T."/>
            <person name="Maeda Y."/>
            <person name="Veluchamy A."/>
            <person name="Tanaka M."/>
            <person name="Abida H."/>
            <person name="Marechal E."/>
            <person name="Bowler C."/>
            <person name="Muto M."/>
            <person name="Sunaga Y."/>
            <person name="Tanaka M."/>
            <person name="Yoshino T."/>
            <person name="Taniguchi T."/>
            <person name="Fukuda Y."/>
            <person name="Nemoto M."/>
            <person name="Matsumoto M."/>
            <person name="Wong P.S."/>
            <person name="Aburatani S."/>
            <person name="Fujibuchi W."/>
        </authorList>
    </citation>
    <scope>NUCLEOTIDE SEQUENCE [LARGE SCALE GENOMIC DNA]</scope>
    <source>
        <strain evidence="4 5">JPCC DA0580</strain>
    </source>
</reference>
<dbReference type="SUPFAM" id="SSF88713">
    <property type="entry name" value="Glycoside hydrolase/deacetylase"/>
    <property type="match status" value="1"/>
</dbReference>
<gene>
    <name evidence="4" type="ORF">FisN_35Lu020</name>
</gene>
<evidence type="ECO:0000256" key="1">
    <source>
        <dbReference type="SAM" id="MobiDB-lite"/>
    </source>
</evidence>
<dbReference type="Proteomes" id="UP000198406">
    <property type="component" value="Unassembled WGS sequence"/>
</dbReference>
<name>A0A1Z5KRT5_FISSO</name>
<protein>
    <recommendedName>
        <fullName evidence="3">NodB homology domain-containing protein</fullName>
    </recommendedName>
</protein>
<dbReference type="PANTHER" id="PTHR45985">
    <property type="match status" value="1"/>
</dbReference>
<comment type="caution">
    <text evidence="4">The sequence shown here is derived from an EMBL/GenBank/DDBJ whole genome shotgun (WGS) entry which is preliminary data.</text>
</comment>